<reference evidence="1 2" key="1">
    <citation type="submission" date="2019-11" db="EMBL/GenBank/DDBJ databases">
        <title>Comparative genomics of hydrocarbon-degrading Desulfosarcina strains.</title>
        <authorList>
            <person name="Watanabe M."/>
            <person name="Kojima H."/>
            <person name="Fukui M."/>
        </authorList>
    </citation>
    <scope>NUCLEOTIDE SEQUENCE [LARGE SCALE GENOMIC DNA]</scope>
    <source>
        <strain evidence="1 2">PP31</strain>
    </source>
</reference>
<dbReference type="RefSeq" id="WP_155307147.1">
    <property type="nucleotide sequence ID" value="NZ_AP021875.1"/>
</dbReference>
<evidence type="ECO:0000313" key="1">
    <source>
        <dbReference type="EMBL" id="BBO78522.1"/>
    </source>
</evidence>
<proteinExistence type="predicted"/>
<dbReference type="AlphaFoldDB" id="A0A5K7Z921"/>
<dbReference type="Proteomes" id="UP000427769">
    <property type="component" value="Chromosome"/>
</dbReference>
<dbReference type="OrthoDB" id="5421514at2"/>
<accession>A0A5K7Z921</accession>
<name>A0A5K7Z921_9BACT</name>
<protein>
    <submittedName>
        <fullName evidence="1">Uncharacterized protein</fullName>
    </submittedName>
</protein>
<dbReference type="EMBL" id="AP021875">
    <property type="protein sequence ID" value="BBO78522.1"/>
    <property type="molecule type" value="Genomic_DNA"/>
</dbReference>
<sequence length="87" mass="10388">MAATKRKTVLDFFRTGYDEYHVDYRENSITESYDFIIKTGKSRIFLKIGQKRWDDSDRSSIIDFLESKEEQIRKVVTDDQNAILRMN</sequence>
<evidence type="ECO:0000313" key="2">
    <source>
        <dbReference type="Proteomes" id="UP000427769"/>
    </source>
</evidence>
<keyword evidence="2" id="KW-1185">Reference proteome</keyword>
<dbReference type="KEGG" id="dwd:DSCW_59390"/>
<gene>
    <name evidence="1" type="ORF">DSCW_59390</name>
</gene>
<organism evidence="1 2">
    <name type="scientific">Desulfosarcina widdelii</name>
    <dbReference type="NCBI Taxonomy" id="947919"/>
    <lineage>
        <taxon>Bacteria</taxon>
        <taxon>Pseudomonadati</taxon>
        <taxon>Thermodesulfobacteriota</taxon>
        <taxon>Desulfobacteria</taxon>
        <taxon>Desulfobacterales</taxon>
        <taxon>Desulfosarcinaceae</taxon>
        <taxon>Desulfosarcina</taxon>
    </lineage>
</organism>